<feature type="compositionally biased region" description="Polar residues" evidence="11">
    <location>
        <begin position="91"/>
        <end position="101"/>
    </location>
</feature>
<keyword evidence="7" id="KW-0469">Meiosis</keyword>
<organism evidence="14 15">
    <name type="scientific">Monilinia fructicola</name>
    <name type="common">Brown rot fungus</name>
    <name type="synonym">Ciboria fructicola</name>
    <dbReference type="NCBI Taxonomy" id="38448"/>
    <lineage>
        <taxon>Eukaryota</taxon>
        <taxon>Fungi</taxon>
        <taxon>Dikarya</taxon>
        <taxon>Ascomycota</taxon>
        <taxon>Pezizomycotina</taxon>
        <taxon>Leotiomycetes</taxon>
        <taxon>Helotiales</taxon>
        <taxon>Sclerotiniaceae</taxon>
        <taxon>Monilinia</taxon>
    </lineage>
</organism>
<name>A0A5M9JHG1_MONFR</name>
<feature type="region of interest" description="Disordered" evidence="11">
    <location>
        <begin position="192"/>
        <end position="230"/>
    </location>
</feature>
<feature type="region of interest" description="Disordered" evidence="11">
    <location>
        <begin position="46"/>
        <end position="102"/>
    </location>
</feature>
<dbReference type="InterPro" id="IPR027417">
    <property type="entry name" value="P-loop_NTPase"/>
</dbReference>
<evidence type="ECO:0000313" key="14">
    <source>
        <dbReference type="EMBL" id="KAA8568864.1"/>
    </source>
</evidence>
<dbReference type="InterPro" id="IPR052247">
    <property type="entry name" value="Meiotic_Crossover_Helicase"/>
</dbReference>
<dbReference type="SMART" id="SM00487">
    <property type="entry name" value="DEXDc"/>
    <property type="match status" value="1"/>
</dbReference>
<evidence type="ECO:0000256" key="1">
    <source>
        <dbReference type="ARBA" id="ARBA00010140"/>
    </source>
</evidence>
<protein>
    <recommendedName>
        <fullName evidence="9">DNA 3'-5' helicase</fullName>
        <ecNumber evidence="9">5.6.2.4</ecNumber>
    </recommendedName>
</protein>
<evidence type="ECO:0000313" key="15">
    <source>
        <dbReference type="Proteomes" id="UP000322873"/>
    </source>
</evidence>
<gene>
    <name evidence="14" type="ORF">EYC84_007843</name>
</gene>
<feature type="compositionally biased region" description="Polar residues" evidence="11">
    <location>
        <begin position="1405"/>
        <end position="1418"/>
    </location>
</feature>
<dbReference type="GO" id="GO:0051321">
    <property type="term" value="P:meiotic cell cycle"/>
    <property type="evidence" value="ECO:0007669"/>
    <property type="project" value="UniProtKB-KW"/>
</dbReference>
<dbReference type="GO" id="GO:0005524">
    <property type="term" value="F:ATP binding"/>
    <property type="evidence" value="ECO:0007669"/>
    <property type="project" value="UniProtKB-KW"/>
</dbReference>
<dbReference type="PROSITE" id="PS51194">
    <property type="entry name" value="HELICASE_CTER"/>
    <property type="match status" value="1"/>
</dbReference>
<feature type="region of interest" description="Disordered" evidence="11">
    <location>
        <begin position="1405"/>
        <end position="1451"/>
    </location>
</feature>
<dbReference type="InterPro" id="IPR004179">
    <property type="entry name" value="Sec63-dom"/>
</dbReference>
<keyword evidence="5" id="KW-0067">ATP-binding</keyword>
<reference evidence="14 15" key="1">
    <citation type="submission" date="2019-06" db="EMBL/GenBank/DDBJ databases">
        <title>Genome Sequence of the Brown Rot Fungal Pathogen Monilinia fructicola.</title>
        <authorList>
            <person name="De Miccolis Angelini R.M."/>
            <person name="Landi L."/>
            <person name="Abate D."/>
            <person name="Pollastro S."/>
            <person name="Romanazzi G."/>
            <person name="Faretra F."/>
        </authorList>
    </citation>
    <scope>NUCLEOTIDE SEQUENCE [LARGE SCALE GENOMIC DNA]</scope>
    <source>
        <strain evidence="14 15">Mfrc123</strain>
    </source>
</reference>
<dbReference type="PANTHER" id="PTHR47835">
    <property type="entry name" value="HFM1, ATP DEPENDENT DNA HELICASE HOMOLOG"/>
    <property type="match status" value="1"/>
</dbReference>
<dbReference type="Gene3D" id="1.10.10.10">
    <property type="entry name" value="Winged helix-like DNA-binding domain superfamily/Winged helix DNA-binding domain"/>
    <property type="match status" value="1"/>
</dbReference>
<feature type="region of interest" description="Disordered" evidence="11">
    <location>
        <begin position="341"/>
        <end position="367"/>
    </location>
</feature>
<dbReference type="Gene3D" id="1.10.3380.10">
    <property type="entry name" value="Sec63 N-terminal domain-like domain"/>
    <property type="match status" value="1"/>
</dbReference>
<keyword evidence="6" id="KW-0413">Isomerase</keyword>
<evidence type="ECO:0000256" key="4">
    <source>
        <dbReference type="ARBA" id="ARBA00022806"/>
    </source>
</evidence>
<dbReference type="FunFam" id="1.10.3380.10:FF:000012">
    <property type="entry name" value="DEAD/DEAH box DNA helicase"/>
    <property type="match status" value="1"/>
</dbReference>
<evidence type="ECO:0000259" key="12">
    <source>
        <dbReference type="PROSITE" id="PS51192"/>
    </source>
</evidence>
<proteinExistence type="inferred from homology"/>
<evidence type="ECO:0000256" key="3">
    <source>
        <dbReference type="ARBA" id="ARBA00022801"/>
    </source>
</evidence>
<evidence type="ECO:0000256" key="6">
    <source>
        <dbReference type="ARBA" id="ARBA00023235"/>
    </source>
</evidence>
<dbReference type="CDD" id="cd18795">
    <property type="entry name" value="SF2_C_Ski2"/>
    <property type="match status" value="1"/>
</dbReference>
<dbReference type="SMART" id="SM00490">
    <property type="entry name" value="HELICc"/>
    <property type="match status" value="1"/>
</dbReference>
<dbReference type="EC" id="5.6.2.4" evidence="9"/>
<feature type="region of interest" description="Disordered" evidence="11">
    <location>
        <begin position="1605"/>
        <end position="1656"/>
    </location>
</feature>
<keyword evidence="3" id="KW-0378">Hydrolase</keyword>
<keyword evidence="4" id="KW-0347">Helicase</keyword>
<keyword evidence="2" id="KW-0547">Nucleotide-binding</keyword>
<dbReference type="Pfam" id="PF23445">
    <property type="entry name" value="WHD_SNRNP200"/>
    <property type="match status" value="1"/>
</dbReference>
<dbReference type="InterPro" id="IPR014001">
    <property type="entry name" value="Helicase_ATP-bd"/>
</dbReference>
<dbReference type="InterPro" id="IPR036388">
    <property type="entry name" value="WH-like_DNA-bd_sf"/>
</dbReference>
<sequence length="1718" mass="191252">MSKGSKTTQCRDEQMIPRRKGKDLASHQAAIMERALDPHLQRIINNANNSSNIGPNSDNGQDQSFSPHFFTSKDSQHLPPDTGFIFGPSPMQRSQQASESGYVQGHNVRGAYDDMENNRSFGYLVAPSQGAPPSAGFTFGPAPKQFGPSMLPPGQDTTVRASCNTPGHDPLAGYLSRPSFESPQLLQRLSEYPTTTNNRNGNCQGRLSLPRFPSLMSSNAESESFGQPKGPRILASADNHFKQQILQDIELKTKPINRPAHFPSSGFGEANSPLTQLANSMISRTSMSMPRSVDPNPPKQNIFQKQLERPQLFQSQSQQFTPPSTRIINPSTFAYRPTERIGTAAESSPSELPASSPSARVSYRRNSNRLLPSLNKREAEQGFERQTNNNIVVSAPTGSGKTALLELAICKLVESYGSGQFKIVYQAPIKSLCSERMKDWTRKFSHLNLPVAELTGDTSNAEMSRVGNASIIITTPEKWDSITRKWADYQKLLQLVKLFLIDEVHILKDVRGATLEAVVSRMHSIGASVRFVALSATVPNSNDIATWLGRDSNSRQLPAHRETFGEEFRPVRLQKHVHGYESRANDFAFEKILDGKIPSLIQKYSCKKPIMVFCFTRKSCEGTATILAEYWTRQRVVDRAWAAPTIRTVVGTKELQELVGCGVAYHHAGLDPQDRCAIETAYLKGDISVICCTSTLAVGVNLPCHLVVLKGTVGFQDSGLVEYSDLEVMQMLGRAGRPQFDDSAVAIIMTRMERVDRYKKMISGQDILESTLHLNLIEHLNSEIGLRTIKTAYEAKLWLGGTFLSVRMRQNPNYYKFSGVIPSRDADQQLELVCERDIKLLQDYDLVTKEETFSCTEYGAAMSRYMVQFETMKLLLSIPRHAKTELILNTICQAAEFKDLRMKPNERSSLREFNKSPMMKFPIKENISTTGHKIFLMIQVQLGGIELLANNDFRIISRQFSMETNIILERFQRLIRCVVDCKAVDCDSISTRHALDLSRSIAASYWENSSLQLRQIPQIGPASLRKLASNSVNTVEKLASLDTSGIERVMSKNPPFGKKMKDILMNFPQLTLTAQIVGRAFSKAGEQPKVKVNAELGYMNAKLPIWLGSIPSLTFMAELSNGTLVHLWRGNIRRLANGNKQQFTVILSTPDDEIKCWIACDEIVGTIKSFVLKHDIPISEFHPQKSVAEKQFATKALKVEGMDMSDEYDDGINDDAMLVAAGQMEGKSRVSSDYGSDAFIDIDTVHLNPSNNDEVGEVAQPGPLKMNNGKWACNHHCRDGNTLKNGQLCKHKCCREGLDKPRKIARKKSFLVNTGEQESKVKPENKMNVAVTKFNMSNTQPSGSIKLPKLTKKPQLTLSTGPSSDKNAVEVIDLSKTSPPVTYPDVAPRDYRKLHKLHTNIQKDSSVRLSKNPPTFSYASGDVPNLSLIDTGASRNERKEESDSFDSDEFEFPSPSAVLSRSKKVAKSGPTSQFQSIPPVVEVSRQEGNNPANLSDDLFEDSSSSFEAAMIGLDDSLNLRSATPNLNTNFANNVFDFAAFNSEEAHDEQFSSPLMSDVRRKKDQEKVEEEEMDSMDIGMPCMKRQQSSPWMKDFRNRNVKSYNHGDKYDEYGFDDGPALPQMKKRRTDDDEARDEGGFETSGQNSGGTLKPSIGITDPAWANEMGCEVIGGDVDDADEETDEKLITGVEVSVRSEPAWVSEMDPEFIDMFRGVVDFVD</sequence>
<evidence type="ECO:0000256" key="8">
    <source>
        <dbReference type="ARBA" id="ARBA00034617"/>
    </source>
</evidence>
<feature type="domain" description="Helicase ATP-binding" evidence="12">
    <location>
        <begin position="382"/>
        <end position="556"/>
    </location>
</feature>
<evidence type="ECO:0000256" key="9">
    <source>
        <dbReference type="ARBA" id="ARBA00034808"/>
    </source>
</evidence>
<comment type="catalytic activity">
    <reaction evidence="10">
        <text>ATP + H2O = ADP + phosphate + H(+)</text>
        <dbReference type="Rhea" id="RHEA:13065"/>
        <dbReference type="ChEBI" id="CHEBI:15377"/>
        <dbReference type="ChEBI" id="CHEBI:15378"/>
        <dbReference type="ChEBI" id="CHEBI:30616"/>
        <dbReference type="ChEBI" id="CHEBI:43474"/>
        <dbReference type="ChEBI" id="CHEBI:456216"/>
        <dbReference type="EC" id="5.6.2.4"/>
    </reaction>
</comment>
<evidence type="ECO:0000256" key="2">
    <source>
        <dbReference type="ARBA" id="ARBA00022741"/>
    </source>
</evidence>
<evidence type="ECO:0000256" key="10">
    <source>
        <dbReference type="ARBA" id="ARBA00048988"/>
    </source>
</evidence>
<dbReference type="GO" id="GO:0043138">
    <property type="term" value="F:3'-5' DNA helicase activity"/>
    <property type="evidence" value="ECO:0007669"/>
    <property type="project" value="UniProtKB-EC"/>
</dbReference>
<dbReference type="InterPro" id="IPR001650">
    <property type="entry name" value="Helicase_C-like"/>
</dbReference>
<feature type="domain" description="Helicase C-terminal" evidence="13">
    <location>
        <begin position="599"/>
        <end position="784"/>
    </location>
</feature>
<dbReference type="InterPro" id="IPR011545">
    <property type="entry name" value="DEAD/DEAH_box_helicase_dom"/>
</dbReference>
<evidence type="ECO:0000256" key="7">
    <source>
        <dbReference type="ARBA" id="ARBA00023254"/>
    </source>
</evidence>
<dbReference type="InterPro" id="IPR057842">
    <property type="entry name" value="WH_MER3"/>
</dbReference>
<dbReference type="EMBL" id="VICG01000009">
    <property type="protein sequence ID" value="KAA8568864.1"/>
    <property type="molecule type" value="Genomic_DNA"/>
</dbReference>
<feature type="region of interest" description="Disordered" evidence="11">
    <location>
        <begin position="1"/>
        <end position="31"/>
    </location>
</feature>
<dbReference type="Pfam" id="PF00270">
    <property type="entry name" value="DEAD"/>
    <property type="match status" value="1"/>
</dbReference>
<dbReference type="Pfam" id="PF00271">
    <property type="entry name" value="Helicase_C"/>
    <property type="match status" value="1"/>
</dbReference>
<dbReference type="SUPFAM" id="SSF52540">
    <property type="entry name" value="P-loop containing nucleoside triphosphate hydrolases"/>
    <property type="match status" value="2"/>
</dbReference>
<comment type="catalytic activity">
    <reaction evidence="8">
        <text>Couples ATP hydrolysis with the unwinding of duplex DNA by translocating in the 3'-5' direction.</text>
        <dbReference type="EC" id="5.6.2.4"/>
    </reaction>
</comment>
<feature type="compositionally biased region" description="Polar residues" evidence="11">
    <location>
        <begin position="192"/>
        <end position="205"/>
    </location>
</feature>
<keyword evidence="15" id="KW-1185">Reference proteome</keyword>
<comment type="similarity">
    <text evidence="1">Belongs to the helicase family. SKI2 subfamily.</text>
</comment>
<feature type="compositionally biased region" description="Polar residues" evidence="11">
    <location>
        <begin position="215"/>
        <end position="225"/>
    </location>
</feature>
<evidence type="ECO:0000259" key="13">
    <source>
        <dbReference type="PROSITE" id="PS51194"/>
    </source>
</evidence>
<dbReference type="PROSITE" id="PS51192">
    <property type="entry name" value="HELICASE_ATP_BIND_1"/>
    <property type="match status" value="1"/>
</dbReference>
<evidence type="ECO:0000256" key="5">
    <source>
        <dbReference type="ARBA" id="ARBA00022840"/>
    </source>
</evidence>
<dbReference type="Pfam" id="PF02889">
    <property type="entry name" value="Sec63"/>
    <property type="match status" value="1"/>
</dbReference>
<evidence type="ECO:0000256" key="11">
    <source>
        <dbReference type="SAM" id="MobiDB-lite"/>
    </source>
</evidence>
<feature type="compositionally biased region" description="Low complexity" evidence="11">
    <location>
        <begin position="344"/>
        <end position="359"/>
    </location>
</feature>
<dbReference type="GO" id="GO:0016787">
    <property type="term" value="F:hydrolase activity"/>
    <property type="evidence" value="ECO:0007669"/>
    <property type="project" value="UniProtKB-KW"/>
</dbReference>
<dbReference type="Gene3D" id="3.40.50.300">
    <property type="entry name" value="P-loop containing nucleotide triphosphate hydrolases"/>
    <property type="match status" value="2"/>
</dbReference>
<accession>A0A5M9JHG1</accession>
<dbReference type="VEuPathDB" id="FungiDB:MFRU_017g00550"/>
<dbReference type="FunFam" id="1.10.10.10:FF:000012">
    <property type="entry name" value="U5 small nuclear ribonucleoprotein helicase"/>
    <property type="match status" value="1"/>
</dbReference>
<dbReference type="Proteomes" id="UP000322873">
    <property type="component" value="Unassembled WGS sequence"/>
</dbReference>
<dbReference type="GO" id="GO:0003676">
    <property type="term" value="F:nucleic acid binding"/>
    <property type="evidence" value="ECO:0007669"/>
    <property type="project" value="InterPro"/>
</dbReference>
<feature type="compositionally biased region" description="Low complexity" evidence="11">
    <location>
        <begin position="46"/>
        <end position="57"/>
    </location>
</feature>
<dbReference type="SUPFAM" id="SSF158702">
    <property type="entry name" value="Sec63 N-terminal domain-like"/>
    <property type="match status" value="1"/>
</dbReference>
<dbReference type="PANTHER" id="PTHR47835:SF3">
    <property type="entry name" value="HELICASE FOR MEIOSIS 1"/>
    <property type="match status" value="1"/>
</dbReference>
<comment type="caution">
    <text evidence="14">The sequence shown here is derived from an EMBL/GenBank/DDBJ whole genome shotgun (WGS) entry which is preliminary data.</text>
</comment>
<dbReference type="SMART" id="SM00973">
    <property type="entry name" value="Sec63"/>
    <property type="match status" value="1"/>
</dbReference>